<protein>
    <recommendedName>
        <fullName evidence="4">YgaB-like protein</fullName>
    </recommendedName>
</protein>
<dbReference type="EMBL" id="RIBP01000004">
    <property type="protein sequence ID" value="TRZ35962.1"/>
    <property type="molecule type" value="Genomic_DNA"/>
</dbReference>
<dbReference type="AlphaFoldDB" id="A0A553SG42"/>
<reference evidence="3" key="1">
    <citation type="submission" date="2018-10" db="EMBL/GenBank/DDBJ databases">
        <title>FDA dAtabase for Regulatory Grade micrObial Sequences (FDA-ARGOS): Supporting development and validation of Infectious Disease Dx tests.</title>
        <authorList>
            <person name="Minogue T."/>
            <person name="Wolcott M."/>
            <person name="Wasieloski L."/>
            <person name="Aguilar W."/>
            <person name="Moore D."/>
            <person name="Tallon L."/>
            <person name="Sadzewicz L."/>
            <person name="Sengamalay N."/>
            <person name="Ott S."/>
            <person name="Godinez A."/>
            <person name="Nagaraj S."/>
            <person name="Vavikolanu K."/>
            <person name="Vyas G."/>
            <person name="Nadendla S."/>
            <person name="George J."/>
            <person name="Sichtig H."/>
        </authorList>
    </citation>
    <scope>NUCLEOTIDE SEQUENCE [LARGE SCALE GENOMIC DNA]</scope>
    <source>
        <strain evidence="3">FDAARGOS_343</strain>
    </source>
</reference>
<dbReference type="Pfam" id="PF14182">
    <property type="entry name" value="YgaB"/>
    <property type="match status" value="1"/>
</dbReference>
<proteinExistence type="predicted"/>
<keyword evidence="1" id="KW-0175">Coiled coil</keyword>
<accession>A0A553SG42</accession>
<sequence>MDVFNGLVGEQMKIMEKLLYLQSELERCEEIEDQLQQLHSETELKEVQHEIMNMKSELKEIQRIFEIQTEKVIKVYQENEMNLSSI</sequence>
<dbReference type="Proteomes" id="UP000319837">
    <property type="component" value="Unassembled WGS sequence"/>
</dbReference>
<dbReference type="RefSeq" id="WP_185764504.1">
    <property type="nucleotide sequence ID" value="NZ_RIBP01000004.1"/>
</dbReference>
<gene>
    <name evidence="2" type="ORF">CEQ21_10175</name>
</gene>
<organism evidence="2 3">
    <name type="scientific">Niallia circulans</name>
    <name type="common">Bacillus circulans</name>
    <dbReference type="NCBI Taxonomy" id="1397"/>
    <lineage>
        <taxon>Bacteria</taxon>
        <taxon>Bacillati</taxon>
        <taxon>Bacillota</taxon>
        <taxon>Bacilli</taxon>
        <taxon>Bacillales</taxon>
        <taxon>Bacillaceae</taxon>
        <taxon>Niallia</taxon>
    </lineage>
</organism>
<evidence type="ECO:0008006" key="4">
    <source>
        <dbReference type="Google" id="ProtNLM"/>
    </source>
</evidence>
<evidence type="ECO:0000313" key="3">
    <source>
        <dbReference type="Proteomes" id="UP000319837"/>
    </source>
</evidence>
<feature type="coiled-coil region" evidence="1">
    <location>
        <begin position="21"/>
        <end position="64"/>
    </location>
</feature>
<dbReference type="STRING" id="1397.ABW02_25065"/>
<comment type="caution">
    <text evidence="2">The sequence shown here is derived from an EMBL/GenBank/DDBJ whole genome shotgun (WGS) entry which is preliminary data.</text>
</comment>
<evidence type="ECO:0000313" key="2">
    <source>
        <dbReference type="EMBL" id="TRZ35962.1"/>
    </source>
</evidence>
<dbReference type="InterPro" id="IPR025572">
    <property type="entry name" value="YgaB"/>
</dbReference>
<evidence type="ECO:0000256" key="1">
    <source>
        <dbReference type="SAM" id="Coils"/>
    </source>
</evidence>
<name>A0A553SG42_NIACI</name>